<dbReference type="Proteomes" id="UP000295192">
    <property type="component" value="Unassembled WGS sequence"/>
</dbReference>
<organism evidence="2 3">
    <name type="scientific">Drosophila navojoa</name>
    <name type="common">Fruit fly</name>
    <dbReference type="NCBI Taxonomy" id="7232"/>
    <lineage>
        <taxon>Eukaryota</taxon>
        <taxon>Metazoa</taxon>
        <taxon>Ecdysozoa</taxon>
        <taxon>Arthropoda</taxon>
        <taxon>Hexapoda</taxon>
        <taxon>Insecta</taxon>
        <taxon>Pterygota</taxon>
        <taxon>Neoptera</taxon>
        <taxon>Endopterygota</taxon>
        <taxon>Diptera</taxon>
        <taxon>Brachycera</taxon>
        <taxon>Muscomorpha</taxon>
        <taxon>Ephydroidea</taxon>
        <taxon>Drosophilidae</taxon>
        <taxon>Drosophila</taxon>
    </lineage>
</organism>
<keyword evidence="3" id="KW-1185">Reference proteome</keyword>
<feature type="domain" description="C2H2-type" evidence="1">
    <location>
        <begin position="120"/>
        <end position="143"/>
    </location>
</feature>
<dbReference type="PANTHER" id="PTHR21354">
    <property type="entry name" value="ZINC FINGER PROTEIN 511"/>
    <property type="match status" value="1"/>
</dbReference>
<dbReference type="SMART" id="SM00355">
    <property type="entry name" value="ZnF_C2H2"/>
    <property type="match status" value="2"/>
</dbReference>
<proteinExistence type="predicted"/>
<sequence>MNSEIFSAVVLAKDQLQKILDDLSVGFITPTEESKDTSILPPFKKLGVLIDLEDIEDEETKIPIWKNVVNTKTTQSQYYSCIQCRRQLPTAHLLDLHITEQHDLYFAASVERGDKPHYTCYIEECPLKFFQPADRKDHCIKVHKFPANYRFDQGKTPNKAKIRTKKATNVMDVHNDRDVTMDLSDERVPNIKAFSFGHPTQRTFNSRKDKALIDMRAMKEALDDME</sequence>
<accession>A0A484B9H0</accession>
<dbReference type="KEGG" id="dnv:108654980"/>
<protein>
    <recommendedName>
        <fullName evidence="1">C2H2-type domain-containing protein</fullName>
    </recommendedName>
</protein>
<evidence type="ECO:0000313" key="2">
    <source>
        <dbReference type="EMBL" id="TDG44942.1"/>
    </source>
</evidence>
<dbReference type="InterPro" id="IPR039258">
    <property type="entry name" value="ZNF511"/>
</dbReference>
<evidence type="ECO:0000313" key="3">
    <source>
        <dbReference type="Proteomes" id="UP000295192"/>
    </source>
</evidence>
<reference evidence="2 3" key="1">
    <citation type="journal article" date="2019" name="J. Hered.">
        <title>An Improved Genome Assembly for Drosophila navojoa, the Basal Species in the mojavensis Cluster.</title>
        <authorList>
            <person name="Vanderlinde T."/>
            <person name="Dupim E.G."/>
            <person name="Nazario-Yepiz N.O."/>
            <person name="Carvalho A.B."/>
        </authorList>
    </citation>
    <scope>NUCLEOTIDE SEQUENCE [LARGE SCALE GENOMIC DNA]</scope>
    <source>
        <strain evidence="2">Navoj_Jal97</strain>
        <tissue evidence="2">Whole organism</tissue>
    </source>
</reference>
<feature type="domain" description="C2H2-type" evidence="1">
    <location>
        <begin position="81"/>
        <end position="102"/>
    </location>
</feature>
<evidence type="ECO:0000259" key="1">
    <source>
        <dbReference type="PROSITE" id="PS00028"/>
    </source>
</evidence>
<dbReference type="InterPro" id="IPR013087">
    <property type="entry name" value="Znf_C2H2_type"/>
</dbReference>
<dbReference type="OMA" id="YRFDQGK"/>
<comment type="caution">
    <text evidence="2">The sequence shown here is derived from an EMBL/GenBank/DDBJ whole genome shotgun (WGS) entry which is preliminary data.</text>
</comment>
<dbReference type="PROSITE" id="PS00028">
    <property type="entry name" value="ZINC_FINGER_C2H2_1"/>
    <property type="match status" value="2"/>
</dbReference>
<dbReference type="EMBL" id="LSRL02000090">
    <property type="protein sequence ID" value="TDG44942.1"/>
    <property type="molecule type" value="Genomic_DNA"/>
</dbReference>
<name>A0A484B9H0_DRONA</name>
<dbReference type="AlphaFoldDB" id="A0A484B9H0"/>
<gene>
    <name evidence="2" type="ORF">AWZ03_008623</name>
</gene>
<dbReference type="STRING" id="7232.A0A484B9H0"/>
<dbReference type="OrthoDB" id="18440at2759"/>
<dbReference type="PANTHER" id="PTHR21354:SF0">
    <property type="entry name" value="ZINC FINGER PROTEIN 511"/>
    <property type="match status" value="1"/>
</dbReference>